<accession>A0A1I4CEE9</accession>
<evidence type="ECO:0000313" key="7">
    <source>
        <dbReference type="Proteomes" id="UP000199473"/>
    </source>
</evidence>
<dbReference type="InterPro" id="IPR027417">
    <property type="entry name" value="P-loop_NTPase"/>
</dbReference>
<dbReference type="OrthoDB" id="7336028at2"/>
<dbReference type="InterPro" id="IPR003593">
    <property type="entry name" value="AAA+_ATPase"/>
</dbReference>
<dbReference type="InterPro" id="IPR050166">
    <property type="entry name" value="ABC_transporter_ATP-bind"/>
</dbReference>
<dbReference type="PROSITE" id="PS00211">
    <property type="entry name" value="ABC_TRANSPORTER_1"/>
    <property type="match status" value="1"/>
</dbReference>
<keyword evidence="2" id="KW-0813">Transport</keyword>
<dbReference type="PANTHER" id="PTHR42788:SF13">
    <property type="entry name" value="ALIPHATIC SULFONATES IMPORT ATP-BINDING PROTEIN SSUB"/>
    <property type="match status" value="1"/>
</dbReference>
<dbReference type="SMART" id="SM00382">
    <property type="entry name" value="AAA"/>
    <property type="match status" value="1"/>
</dbReference>
<dbReference type="Proteomes" id="UP000199473">
    <property type="component" value="Unassembled WGS sequence"/>
</dbReference>
<keyword evidence="7" id="KW-1185">Reference proteome</keyword>
<keyword evidence="3" id="KW-0547">Nucleotide-binding</keyword>
<dbReference type="PROSITE" id="PS50893">
    <property type="entry name" value="ABC_TRANSPORTER_2"/>
    <property type="match status" value="1"/>
</dbReference>
<evidence type="ECO:0000256" key="1">
    <source>
        <dbReference type="ARBA" id="ARBA00005417"/>
    </source>
</evidence>
<dbReference type="CDD" id="cd03293">
    <property type="entry name" value="ABC_NrtD_SsuB_transporters"/>
    <property type="match status" value="1"/>
</dbReference>
<organism evidence="6 7">
    <name type="scientific">Falsiroseomonas stagni DSM 19981</name>
    <dbReference type="NCBI Taxonomy" id="1123062"/>
    <lineage>
        <taxon>Bacteria</taxon>
        <taxon>Pseudomonadati</taxon>
        <taxon>Pseudomonadota</taxon>
        <taxon>Alphaproteobacteria</taxon>
        <taxon>Acetobacterales</taxon>
        <taxon>Roseomonadaceae</taxon>
        <taxon>Falsiroseomonas</taxon>
    </lineage>
</organism>
<evidence type="ECO:0000256" key="3">
    <source>
        <dbReference type="ARBA" id="ARBA00022741"/>
    </source>
</evidence>
<reference evidence="6 7" key="1">
    <citation type="submission" date="2016-10" db="EMBL/GenBank/DDBJ databases">
        <authorList>
            <person name="de Groot N.N."/>
        </authorList>
    </citation>
    <scope>NUCLEOTIDE SEQUENCE [LARGE SCALE GENOMIC DNA]</scope>
    <source>
        <strain evidence="6 7">DSM 19981</strain>
    </source>
</reference>
<sequence length="264" mass="28414">MEHAGGGGAALEIRGLRMVYRRGDAAVEAIAGLDLDVADREFVAIVGPSGCGKSTLLKLVTGLRQATSGRITLHGRPVAGPRPDVGIVFQSPVLFPWRTVLDNVLLPADVLKLPRAQYTDRAKELLELVGLGGFETMYPQELSGGMQQRAAIARALVHDAPLLLMDEPFGALDAMTREQMNLELQRIWAASRKTVVFITHSIAEAVFLADRIVVMSPRPGRILEIISNPMPRLRTMEDTLSPEFGAMVHHVRGLLGGGGTGAAL</sequence>
<gene>
    <name evidence="6" type="ORF">SAMN02745775_107106</name>
</gene>
<dbReference type="GO" id="GO:0016887">
    <property type="term" value="F:ATP hydrolysis activity"/>
    <property type="evidence" value="ECO:0007669"/>
    <property type="project" value="InterPro"/>
</dbReference>
<dbReference type="Gene3D" id="3.40.50.300">
    <property type="entry name" value="P-loop containing nucleotide triphosphate hydrolases"/>
    <property type="match status" value="1"/>
</dbReference>
<evidence type="ECO:0000313" key="6">
    <source>
        <dbReference type="EMBL" id="SFK78381.1"/>
    </source>
</evidence>
<dbReference type="InterPro" id="IPR003439">
    <property type="entry name" value="ABC_transporter-like_ATP-bd"/>
</dbReference>
<dbReference type="RefSeq" id="WP_092961298.1">
    <property type="nucleotide sequence ID" value="NZ_FOSQ01000007.1"/>
</dbReference>
<dbReference type="SUPFAM" id="SSF52540">
    <property type="entry name" value="P-loop containing nucleoside triphosphate hydrolases"/>
    <property type="match status" value="1"/>
</dbReference>
<dbReference type="EMBL" id="FOSQ01000007">
    <property type="protein sequence ID" value="SFK78381.1"/>
    <property type="molecule type" value="Genomic_DNA"/>
</dbReference>
<keyword evidence="4 6" id="KW-0067">ATP-binding</keyword>
<dbReference type="AlphaFoldDB" id="A0A1I4CEE9"/>
<protein>
    <submittedName>
        <fullName evidence="6">NitT/TauT family transport system ATP-binding protein</fullName>
    </submittedName>
</protein>
<feature type="domain" description="ABC transporter" evidence="5">
    <location>
        <begin position="13"/>
        <end position="238"/>
    </location>
</feature>
<proteinExistence type="inferred from homology"/>
<dbReference type="PANTHER" id="PTHR42788">
    <property type="entry name" value="TAURINE IMPORT ATP-BINDING PROTEIN-RELATED"/>
    <property type="match status" value="1"/>
</dbReference>
<evidence type="ECO:0000256" key="4">
    <source>
        <dbReference type="ARBA" id="ARBA00022840"/>
    </source>
</evidence>
<comment type="similarity">
    <text evidence="1">Belongs to the ABC transporter superfamily.</text>
</comment>
<dbReference type="InterPro" id="IPR017871">
    <property type="entry name" value="ABC_transporter-like_CS"/>
</dbReference>
<evidence type="ECO:0000256" key="2">
    <source>
        <dbReference type="ARBA" id="ARBA00022448"/>
    </source>
</evidence>
<dbReference type="STRING" id="1123062.SAMN02745775_107106"/>
<name>A0A1I4CEE9_9PROT</name>
<dbReference type="GO" id="GO:0005524">
    <property type="term" value="F:ATP binding"/>
    <property type="evidence" value="ECO:0007669"/>
    <property type="project" value="UniProtKB-KW"/>
</dbReference>
<dbReference type="Pfam" id="PF00005">
    <property type="entry name" value="ABC_tran"/>
    <property type="match status" value="1"/>
</dbReference>
<evidence type="ECO:0000259" key="5">
    <source>
        <dbReference type="PROSITE" id="PS50893"/>
    </source>
</evidence>